<keyword evidence="3" id="KW-0805">Transcription regulation</keyword>
<keyword evidence="1" id="KW-0479">Metal-binding</keyword>
<evidence type="ECO:0000256" key="6">
    <source>
        <dbReference type="ARBA" id="ARBA00023242"/>
    </source>
</evidence>
<dbReference type="SMART" id="SM00906">
    <property type="entry name" value="Fungal_trans"/>
    <property type="match status" value="1"/>
</dbReference>
<evidence type="ECO:0000259" key="8">
    <source>
        <dbReference type="SMART" id="SM00906"/>
    </source>
</evidence>
<dbReference type="OrthoDB" id="4337792at2759"/>
<dbReference type="GO" id="GO:0005634">
    <property type="term" value="C:nucleus"/>
    <property type="evidence" value="ECO:0007669"/>
    <property type="project" value="TreeGrafter"/>
</dbReference>
<feature type="domain" description="Xylanolytic transcriptional activator regulatory" evidence="8">
    <location>
        <begin position="295"/>
        <end position="369"/>
    </location>
</feature>
<evidence type="ECO:0000313" key="9">
    <source>
        <dbReference type="EMBL" id="TVY36363.1"/>
    </source>
</evidence>
<evidence type="ECO:0000313" key="10">
    <source>
        <dbReference type="Proteomes" id="UP000462212"/>
    </source>
</evidence>
<dbReference type="GO" id="GO:0000978">
    <property type="term" value="F:RNA polymerase II cis-regulatory region sequence-specific DNA binding"/>
    <property type="evidence" value="ECO:0007669"/>
    <property type="project" value="TreeGrafter"/>
</dbReference>
<dbReference type="InterPro" id="IPR007219">
    <property type="entry name" value="XnlR_reg_dom"/>
</dbReference>
<proteinExistence type="predicted"/>
<dbReference type="Proteomes" id="UP000462212">
    <property type="component" value="Unassembled WGS sequence"/>
</dbReference>
<evidence type="ECO:0000256" key="2">
    <source>
        <dbReference type="ARBA" id="ARBA00022833"/>
    </source>
</evidence>
<feature type="region of interest" description="Disordered" evidence="7">
    <location>
        <begin position="1"/>
        <end position="25"/>
    </location>
</feature>
<dbReference type="GO" id="GO:0006351">
    <property type="term" value="P:DNA-templated transcription"/>
    <property type="evidence" value="ECO:0007669"/>
    <property type="project" value="InterPro"/>
</dbReference>
<dbReference type="PANTHER" id="PTHR31944">
    <property type="entry name" value="HEME-RESPONSIVE ZINC FINGER TRANSCRIPTION FACTOR HAP1"/>
    <property type="match status" value="1"/>
</dbReference>
<keyword evidence="6" id="KW-0539">Nucleus</keyword>
<keyword evidence="4" id="KW-0238">DNA-binding</keyword>
<name>A0A8H8U9J7_9HELO</name>
<evidence type="ECO:0000256" key="3">
    <source>
        <dbReference type="ARBA" id="ARBA00023015"/>
    </source>
</evidence>
<comment type="caution">
    <text evidence="9">The sequence shown here is derived from an EMBL/GenBank/DDBJ whole genome shotgun (WGS) entry which is preliminary data.</text>
</comment>
<dbReference type="GO" id="GO:0008270">
    <property type="term" value="F:zinc ion binding"/>
    <property type="evidence" value="ECO:0007669"/>
    <property type="project" value="InterPro"/>
</dbReference>
<dbReference type="CDD" id="cd12148">
    <property type="entry name" value="fungal_TF_MHR"/>
    <property type="match status" value="1"/>
</dbReference>
<protein>
    <submittedName>
        <fullName evidence="9">Transcription factor</fullName>
    </submittedName>
</protein>
<dbReference type="Pfam" id="PF04082">
    <property type="entry name" value="Fungal_trans"/>
    <property type="match status" value="1"/>
</dbReference>
<keyword evidence="5" id="KW-0804">Transcription</keyword>
<feature type="non-terminal residue" evidence="9">
    <location>
        <position position="1"/>
    </location>
</feature>
<evidence type="ECO:0000256" key="1">
    <source>
        <dbReference type="ARBA" id="ARBA00022723"/>
    </source>
</evidence>
<gene>
    <name evidence="9" type="primary">lepB_2</name>
    <name evidence="9" type="ORF">LSUB1_G005091</name>
</gene>
<dbReference type="GO" id="GO:0001228">
    <property type="term" value="F:DNA-binding transcription activator activity, RNA polymerase II-specific"/>
    <property type="evidence" value="ECO:0007669"/>
    <property type="project" value="TreeGrafter"/>
</dbReference>
<accession>A0A8H8U9J7</accession>
<reference evidence="9 10" key="1">
    <citation type="submission" date="2018-05" db="EMBL/GenBank/DDBJ databases">
        <title>Genome sequencing and assembly of the regulated plant pathogen Lachnellula willkommii and related sister species for the development of diagnostic species identification markers.</title>
        <authorList>
            <person name="Giroux E."/>
            <person name="Bilodeau G."/>
        </authorList>
    </citation>
    <scope>NUCLEOTIDE SEQUENCE [LARGE SCALE GENOMIC DNA]</scope>
    <source>
        <strain evidence="9 10">CBS 197.66</strain>
    </source>
</reference>
<dbReference type="EMBL" id="QGMJ01000436">
    <property type="protein sequence ID" value="TVY36363.1"/>
    <property type="molecule type" value="Genomic_DNA"/>
</dbReference>
<evidence type="ECO:0000256" key="4">
    <source>
        <dbReference type="ARBA" id="ARBA00023125"/>
    </source>
</evidence>
<sequence length="702" mass="79279">AEGPLETPHGTPTSEKGAPRTADLSFLGDGQVEGIAATTPRSSSDSEQSAVQTLVDRLQRLEHTLAAASLDVRATSAGCRTKTSAKKEIDRSVWHKTRFYGQSHWVHPFEQARKIICFEYLPGGGSDFKVGNGQANSQASAEVNRLVNECKIMARTIKAVNAPQWPSWIPDVEKTLPPRELSDQLLQLYFKTSESTCRILHRSSFWKEYEQYWSSPQSASPCLLFKILLAMALGICFYQGPEVNDLRSKAQQWIYATQMWLVMPHEKSRLNIPGLQVQCLLLVARSVYNIAGDLVWITAGAVLRAAINMGFHRDPKYFPRMPILQGELRRRLWATVLELNLTNALDSGMSPMISANDYDTEPPLNINDDELTESTVDLPTSKPQNVYTEMSLQLTLLRSLAIRTEVTTMINDFRFEPLYNEVIRLGTELMKIYKENNKILANASSDPSPTEQLKPSLMHRKVVDITTQRYLLALHRPFAMKAKSDPQYYYSRKIYIDSAMAVLAHLDPSVVASPLSWGLHDDYHLFCLSGGYLKEVMIHAAIVVYMELIILLEEDPDMTFDQERKKSREPYRRMLEQAIEITRQRIAMGGETNVKGHLFMSVAMGHVDAIEAGRPSEEGILEAAQSSAKRCYDMLRARLPSTPDMSLSNQQDFSGDGFPNGQLNSDMHNNDIDFTMADWGAADFENIPEAWMFSSWNEMNTW</sequence>
<organism evidence="9 10">
    <name type="scientific">Lachnellula subtilissima</name>
    <dbReference type="NCBI Taxonomy" id="602034"/>
    <lineage>
        <taxon>Eukaryota</taxon>
        <taxon>Fungi</taxon>
        <taxon>Dikarya</taxon>
        <taxon>Ascomycota</taxon>
        <taxon>Pezizomycotina</taxon>
        <taxon>Leotiomycetes</taxon>
        <taxon>Helotiales</taxon>
        <taxon>Lachnaceae</taxon>
        <taxon>Lachnellula</taxon>
    </lineage>
</organism>
<evidence type="ECO:0000256" key="5">
    <source>
        <dbReference type="ARBA" id="ARBA00023163"/>
    </source>
</evidence>
<dbReference type="InterPro" id="IPR051430">
    <property type="entry name" value="Fungal_TF_Env_Response"/>
</dbReference>
<evidence type="ECO:0000256" key="7">
    <source>
        <dbReference type="SAM" id="MobiDB-lite"/>
    </source>
</evidence>
<keyword evidence="2" id="KW-0862">Zinc</keyword>
<keyword evidence="10" id="KW-1185">Reference proteome</keyword>
<dbReference type="AlphaFoldDB" id="A0A8H8U9J7"/>
<dbReference type="PANTHER" id="PTHR31944:SF129">
    <property type="entry name" value="ASPYRIDONES CLUSTER REGULATOR APDR-RELATED"/>
    <property type="match status" value="1"/>
</dbReference>